<dbReference type="EMBL" id="PQIB02000003">
    <property type="protein sequence ID" value="RLN28636.1"/>
    <property type="molecule type" value="Genomic_DNA"/>
</dbReference>
<dbReference type="PROSITE" id="PS50088">
    <property type="entry name" value="ANK_REPEAT"/>
    <property type="match status" value="6"/>
</dbReference>
<feature type="region of interest" description="Disordered" evidence="3">
    <location>
        <begin position="326"/>
        <end position="356"/>
    </location>
</feature>
<dbReference type="PANTHER" id="PTHR46224">
    <property type="entry name" value="ANKYRIN REPEAT FAMILY PROTEIN"/>
    <property type="match status" value="1"/>
</dbReference>
<dbReference type="PANTHER" id="PTHR46224:SF6">
    <property type="entry name" value="ANKYRIN REPEAT FAMILY PROTEIN"/>
    <property type="match status" value="1"/>
</dbReference>
<dbReference type="SUPFAM" id="SSF48403">
    <property type="entry name" value="Ankyrin repeat"/>
    <property type="match status" value="1"/>
</dbReference>
<gene>
    <name evidence="4" type="ORF">C2845_PM05G26470</name>
</gene>
<evidence type="ECO:0000256" key="2">
    <source>
        <dbReference type="PROSITE-ProRule" id="PRU00339"/>
    </source>
</evidence>
<dbReference type="Pfam" id="PF13637">
    <property type="entry name" value="Ank_4"/>
    <property type="match status" value="1"/>
</dbReference>
<dbReference type="InterPro" id="IPR011990">
    <property type="entry name" value="TPR-like_helical_dom_sf"/>
</dbReference>
<sequence length="511" mass="54500">MADAADALSGSAGSNLHSLFSLNLCFSSLALTRSKVQAFLEAARAGDLDSLKSLVAALDEEGTGAAAVAAAVRDANKRTALHFAAREGRTDVCQFLIDQLGLPVDPRDDDGETPLIHAARQGHLHTVKYLLDHGADPSVASSLGATALHHAAGIGNTELMKLLLSKGVDIESESDAGTPLVWAAGHGQEDAVKRLLQHNAKPNTENADGVTALLSAVAAGSLRCLEVLIEAGANPNIRAGGATPLHIAADSGNIELIKCLLKAGGDPNTCDDDGLKPIQVAAWRNNREVVELLLPLTSPIPGVSNWSVDGIIEYMLAKETEEKSQLKEATSLKSGRPQPVEVSSEAKKRSLEAKSRGDDAFRRKDYLVAVDAYTQKEHNKNEGIGLLTVPEILTVILHCHNIGTASHQATELDPNDAAVLSNRSLCWLRAGQAERALEDAKACRALRPDWAKACYREGAAHRLLQRFEEAANAFYEGVQLEPENKELVSAFREAIEAGRKFHGVDKPNPAQ</sequence>
<dbReference type="Pfam" id="PF12796">
    <property type="entry name" value="Ank_2"/>
    <property type="match status" value="2"/>
</dbReference>
<dbReference type="InterPro" id="IPR002110">
    <property type="entry name" value="Ankyrin_rpt"/>
</dbReference>
<feature type="repeat" description="TPR" evidence="2">
    <location>
        <begin position="451"/>
        <end position="484"/>
    </location>
</feature>
<evidence type="ECO:0000313" key="5">
    <source>
        <dbReference type="Proteomes" id="UP000275267"/>
    </source>
</evidence>
<evidence type="ECO:0000313" key="4">
    <source>
        <dbReference type="EMBL" id="RLN28636.1"/>
    </source>
</evidence>
<evidence type="ECO:0000256" key="1">
    <source>
        <dbReference type="PROSITE-ProRule" id="PRU00023"/>
    </source>
</evidence>
<organism evidence="4 5">
    <name type="scientific">Panicum miliaceum</name>
    <name type="common">Proso millet</name>
    <name type="synonym">Broomcorn millet</name>
    <dbReference type="NCBI Taxonomy" id="4540"/>
    <lineage>
        <taxon>Eukaryota</taxon>
        <taxon>Viridiplantae</taxon>
        <taxon>Streptophyta</taxon>
        <taxon>Embryophyta</taxon>
        <taxon>Tracheophyta</taxon>
        <taxon>Spermatophyta</taxon>
        <taxon>Magnoliopsida</taxon>
        <taxon>Liliopsida</taxon>
        <taxon>Poales</taxon>
        <taxon>Poaceae</taxon>
        <taxon>PACMAD clade</taxon>
        <taxon>Panicoideae</taxon>
        <taxon>Panicodae</taxon>
        <taxon>Paniceae</taxon>
        <taxon>Panicinae</taxon>
        <taxon>Panicum</taxon>
        <taxon>Panicum sect. Panicum</taxon>
    </lineage>
</organism>
<comment type="caution">
    <text evidence="4">The sequence shown here is derived from an EMBL/GenBank/DDBJ whole genome shotgun (WGS) entry which is preliminary data.</text>
</comment>
<dbReference type="Proteomes" id="UP000275267">
    <property type="component" value="Unassembled WGS sequence"/>
</dbReference>
<accession>A0A3L6SY76</accession>
<evidence type="ECO:0000256" key="3">
    <source>
        <dbReference type="SAM" id="MobiDB-lite"/>
    </source>
</evidence>
<dbReference type="InterPro" id="IPR051616">
    <property type="entry name" value="Cul2-RING_E3_ligase_SR"/>
</dbReference>
<dbReference type="SUPFAM" id="SSF48452">
    <property type="entry name" value="TPR-like"/>
    <property type="match status" value="1"/>
</dbReference>
<dbReference type="STRING" id="4540.A0A3L6SY76"/>
<feature type="repeat" description="ANK" evidence="1">
    <location>
        <begin position="175"/>
        <end position="207"/>
    </location>
</feature>
<dbReference type="PRINTS" id="PR01415">
    <property type="entry name" value="ANKYRIN"/>
</dbReference>
<keyword evidence="1" id="KW-0040">ANK repeat</keyword>
<protein>
    <submittedName>
        <fullName evidence="4">Ankyrin-3</fullName>
    </submittedName>
</protein>
<dbReference type="InterPro" id="IPR036770">
    <property type="entry name" value="Ankyrin_rpt-contain_sf"/>
</dbReference>
<dbReference type="OrthoDB" id="20872at2759"/>
<feature type="repeat" description="ANK" evidence="1">
    <location>
        <begin position="143"/>
        <end position="175"/>
    </location>
</feature>
<keyword evidence="2" id="KW-0802">TPR repeat</keyword>
<reference evidence="5" key="1">
    <citation type="journal article" date="2019" name="Nat. Commun.">
        <title>The genome of broomcorn millet.</title>
        <authorList>
            <person name="Zou C."/>
            <person name="Miki D."/>
            <person name="Li D."/>
            <person name="Tang Q."/>
            <person name="Xiao L."/>
            <person name="Rajput S."/>
            <person name="Deng P."/>
            <person name="Jia W."/>
            <person name="Huang R."/>
            <person name="Zhang M."/>
            <person name="Sun Y."/>
            <person name="Hu J."/>
            <person name="Fu X."/>
            <person name="Schnable P.S."/>
            <person name="Li F."/>
            <person name="Zhang H."/>
            <person name="Feng B."/>
            <person name="Zhu X."/>
            <person name="Liu R."/>
            <person name="Schnable J.C."/>
            <person name="Zhu J.-K."/>
            <person name="Zhang H."/>
        </authorList>
    </citation>
    <scope>NUCLEOTIDE SEQUENCE [LARGE SCALE GENOMIC DNA]</scope>
</reference>
<dbReference type="Gene3D" id="1.25.40.20">
    <property type="entry name" value="Ankyrin repeat-containing domain"/>
    <property type="match status" value="2"/>
</dbReference>
<dbReference type="PROSITE" id="PS50297">
    <property type="entry name" value="ANK_REP_REGION"/>
    <property type="match status" value="6"/>
</dbReference>
<feature type="repeat" description="ANK" evidence="1">
    <location>
        <begin position="208"/>
        <end position="240"/>
    </location>
</feature>
<dbReference type="SMART" id="SM00248">
    <property type="entry name" value="ANK"/>
    <property type="match status" value="7"/>
</dbReference>
<keyword evidence="5" id="KW-1185">Reference proteome</keyword>
<feature type="compositionally biased region" description="Basic and acidic residues" evidence="3">
    <location>
        <begin position="344"/>
        <end position="356"/>
    </location>
</feature>
<feature type="repeat" description="ANK" evidence="1">
    <location>
        <begin position="76"/>
        <end position="98"/>
    </location>
</feature>
<dbReference type="SMART" id="SM00028">
    <property type="entry name" value="TPR"/>
    <property type="match status" value="2"/>
</dbReference>
<feature type="repeat" description="ANK" evidence="1">
    <location>
        <begin position="240"/>
        <end position="272"/>
    </location>
</feature>
<name>A0A3L6SY76_PANMI</name>
<feature type="repeat" description="ANK" evidence="1">
    <location>
        <begin position="110"/>
        <end position="142"/>
    </location>
</feature>
<dbReference type="AlphaFoldDB" id="A0A3L6SY76"/>
<proteinExistence type="predicted"/>
<dbReference type="Gene3D" id="1.25.40.10">
    <property type="entry name" value="Tetratricopeptide repeat domain"/>
    <property type="match status" value="1"/>
</dbReference>
<dbReference type="InterPro" id="IPR019734">
    <property type="entry name" value="TPR_rpt"/>
</dbReference>
<dbReference type="PROSITE" id="PS50005">
    <property type="entry name" value="TPR"/>
    <property type="match status" value="1"/>
</dbReference>